<dbReference type="AlphaFoldDB" id="A0A5J6X3S4"/>
<evidence type="ECO:0000313" key="2">
    <source>
        <dbReference type="Proteomes" id="UP000594034"/>
    </source>
</evidence>
<dbReference type="Gene3D" id="3.40.1260.10">
    <property type="entry name" value="DsrEFH-like"/>
    <property type="match status" value="1"/>
</dbReference>
<dbReference type="RefSeq" id="WP_042048504.1">
    <property type="nucleotide sequence ID" value="NZ_CDBY01000079.1"/>
</dbReference>
<dbReference type="InterPro" id="IPR027396">
    <property type="entry name" value="DsrEFH-like"/>
</dbReference>
<name>A0A5J6X3S4_9GAMM</name>
<sequence>MLHLVMSSPFTSSALEQYLAYRSADDALVLLQDGVIAASAPQHASRLQGVALYVLEEDLKARGLEAKVGTLITMTGLVDLVARLGSPHSWPE</sequence>
<dbReference type="GO" id="GO:1990228">
    <property type="term" value="C:sulfurtransferase complex"/>
    <property type="evidence" value="ECO:0007669"/>
    <property type="project" value="TreeGrafter"/>
</dbReference>
<gene>
    <name evidence="1" type="primary">dsrH</name>
    <name evidence="1" type="ORF">FE240_18655</name>
</gene>
<dbReference type="OrthoDB" id="9795117at2"/>
<keyword evidence="1" id="KW-0808">Transferase</keyword>
<accession>A0A5J6X3S4</accession>
<dbReference type="Proteomes" id="UP000594034">
    <property type="component" value="Chromosome"/>
</dbReference>
<evidence type="ECO:0000313" key="1">
    <source>
        <dbReference type="EMBL" id="QFI56515.1"/>
    </source>
</evidence>
<dbReference type="Pfam" id="PF04077">
    <property type="entry name" value="DsrH"/>
    <property type="match status" value="1"/>
</dbReference>
<dbReference type="NCBIfam" id="TIGR03011">
    <property type="entry name" value="sulf_tusB_dsrH"/>
    <property type="match status" value="1"/>
</dbReference>
<dbReference type="PANTHER" id="PTHR37526:SF1">
    <property type="entry name" value="PROTEIN TUSB"/>
    <property type="match status" value="1"/>
</dbReference>
<protein>
    <submittedName>
        <fullName evidence="1">Sulfurtransferase complex subunit TusB</fullName>
    </submittedName>
</protein>
<keyword evidence="2" id="KW-1185">Reference proteome</keyword>
<organism evidence="1 2">
    <name type="scientific">Aeromonas simiae</name>
    <dbReference type="NCBI Taxonomy" id="218936"/>
    <lineage>
        <taxon>Bacteria</taxon>
        <taxon>Pseudomonadati</taxon>
        <taxon>Pseudomonadota</taxon>
        <taxon>Gammaproteobacteria</taxon>
        <taxon>Aeromonadales</taxon>
        <taxon>Aeromonadaceae</taxon>
        <taxon>Aeromonas</taxon>
    </lineage>
</organism>
<reference evidence="1 2" key="1">
    <citation type="submission" date="2019-05" db="EMBL/GenBank/DDBJ databases">
        <title>OXA-830, a novel chromosomally encoded expanded-spectrum class D beta-lactamase in Aeromonas simiae.</title>
        <authorList>
            <person name="Zhou W."/>
            <person name="Chen Q."/>
        </authorList>
    </citation>
    <scope>NUCLEOTIDE SEQUENCE [LARGE SCALE GENOMIC DNA]</scope>
    <source>
        <strain evidence="1 2">A6</strain>
    </source>
</reference>
<dbReference type="KEGG" id="asim:FE240_18655"/>
<dbReference type="InterPro" id="IPR007215">
    <property type="entry name" value="Sulphur_relay_TusB/DsrH"/>
</dbReference>
<dbReference type="GO" id="GO:0002143">
    <property type="term" value="P:tRNA wobble position uridine thiolation"/>
    <property type="evidence" value="ECO:0007669"/>
    <property type="project" value="InterPro"/>
</dbReference>
<dbReference type="GO" id="GO:0016740">
    <property type="term" value="F:transferase activity"/>
    <property type="evidence" value="ECO:0007669"/>
    <property type="project" value="UniProtKB-KW"/>
</dbReference>
<dbReference type="SUPFAM" id="SSF75169">
    <property type="entry name" value="DsrEFH-like"/>
    <property type="match status" value="1"/>
</dbReference>
<proteinExistence type="predicted"/>
<dbReference type="PANTHER" id="PTHR37526">
    <property type="entry name" value="PROTEIN TUSB"/>
    <property type="match status" value="1"/>
</dbReference>
<dbReference type="EMBL" id="CP040449">
    <property type="protein sequence ID" value="QFI56515.1"/>
    <property type="molecule type" value="Genomic_DNA"/>
</dbReference>